<dbReference type="Pfam" id="PF21716">
    <property type="entry name" value="dnstrm_HI1420"/>
    <property type="match status" value="1"/>
</dbReference>
<evidence type="ECO:0000313" key="1">
    <source>
        <dbReference type="EMBL" id="NMN02459.1"/>
    </source>
</evidence>
<dbReference type="Proteomes" id="UP000553756">
    <property type="component" value="Unassembled WGS sequence"/>
</dbReference>
<reference evidence="1 2" key="1">
    <citation type="submission" date="2020-02" db="EMBL/GenBank/DDBJ databases">
        <title>Characterization of phylogenetic diversity of novel bifidobacterial species isolated in Czech ZOOs.</title>
        <authorList>
            <person name="Lugli G.A."/>
            <person name="Vera N.B."/>
            <person name="Ventura M."/>
        </authorList>
    </citation>
    <scope>NUCLEOTIDE SEQUENCE [LARGE SCALE GENOMIC DNA]</scope>
    <source>
        <strain evidence="1 2">DSM 109963</strain>
    </source>
</reference>
<organism evidence="1 2">
    <name type="scientific">Bifidobacterium panos</name>
    <dbReference type="NCBI Taxonomy" id="2675321"/>
    <lineage>
        <taxon>Bacteria</taxon>
        <taxon>Bacillati</taxon>
        <taxon>Actinomycetota</taxon>
        <taxon>Actinomycetes</taxon>
        <taxon>Bifidobacteriales</taxon>
        <taxon>Bifidobacteriaceae</taxon>
        <taxon>Bifidobacterium</taxon>
    </lineage>
</organism>
<dbReference type="SUPFAM" id="SSF47413">
    <property type="entry name" value="lambda repressor-like DNA-binding domains"/>
    <property type="match status" value="1"/>
</dbReference>
<dbReference type="PANTHER" id="PTHR40275">
    <property type="entry name" value="SSL7038 PROTEIN"/>
    <property type="match status" value="1"/>
</dbReference>
<dbReference type="NCBIfam" id="TIGR02684">
    <property type="entry name" value="dnstrm_HI1420"/>
    <property type="match status" value="1"/>
</dbReference>
<sequence length="105" mass="10969">MVNASRWDASEYIDNERDAIAYLNAAAELDDPALLQAAIGDVAKARGMGQIAKEAGVGRESLYKSLDRSGNPSFRTISKVVGALGGRLVIEPVQARGVPPAGVSS</sequence>
<dbReference type="EMBL" id="JAAIIJ010000021">
    <property type="protein sequence ID" value="NMN02459.1"/>
    <property type="molecule type" value="Genomic_DNA"/>
</dbReference>
<keyword evidence="2" id="KW-1185">Reference proteome</keyword>
<name>A0ABX1T0X3_9BIFI</name>
<dbReference type="InterPro" id="IPR010982">
    <property type="entry name" value="Lambda_DNA-bd_dom_sf"/>
</dbReference>
<evidence type="ECO:0000313" key="2">
    <source>
        <dbReference type="Proteomes" id="UP000553756"/>
    </source>
</evidence>
<dbReference type="PANTHER" id="PTHR40275:SF1">
    <property type="entry name" value="SSL7038 PROTEIN"/>
    <property type="match status" value="1"/>
</dbReference>
<protein>
    <submittedName>
        <fullName evidence="1">Addiction module antitoxin</fullName>
    </submittedName>
</protein>
<proteinExistence type="predicted"/>
<comment type="caution">
    <text evidence="1">The sequence shown here is derived from an EMBL/GenBank/DDBJ whole genome shotgun (WGS) entry which is preliminary data.</text>
</comment>
<dbReference type="InterPro" id="IPR014057">
    <property type="entry name" value="HI1420"/>
</dbReference>
<gene>
    <name evidence="1" type="ORF">G1C94_1081</name>
</gene>
<accession>A0ABX1T0X3</accession>
<dbReference type="RefSeq" id="WP_172145937.1">
    <property type="nucleotide sequence ID" value="NZ_JAAIIJ010000021.1"/>
</dbReference>